<protein>
    <submittedName>
        <fullName evidence="12">Uncharacterized protein</fullName>
    </submittedName>
</protein>
<keyword evidence="5" id="KW-0811">Translocation</keyword>
<evidence type="ECO:0000256" key="2">
    <source>
        <dbReference type="ARBA" id="ARBA00022448"/>
    </source>
</evidence>
<dbReference type="InterPro" id="IPR041634">
    <property type="entry name" value="Nup188_C"/>
</dbReference>
<organism evidence="12 13">
    <name type="scientific">Friedmanniomyces simplex</name>
    <dbReference type="NCBI Taxonomy" id="329884"/>
    <lineage>
        <taxon>Eukaryota</taxon>
        <taxon>Fungi</taxon>
        <taxon>Dikarya</taxon>
        <taxon>Ascomycota</taxon>
        <taxon>Pezizomycotina</taxon>
        <taxon>Dothideomycetes</taxon>
        <taxon>Dothideomycetidae</taxon>
        <taxon>Mycosphaerellales</taxon>
        <taxon>Teratosphaeriaceae</taxon>
        <taxon>Friedmanniomyces</taxon>
    </lineage>
</organism>
<feature type="domain" description="AMP-dependent synthetase/ligase" evidence="9">
    <location>
        <begin position="1881"/>
        <end position="2222"/>
    </location>
</feature>
<sequence length="2441" mass="267836">MAEVQYFPPLDKCLAGRDRLIPWKTTYRALCDLPTALRSATLEHFLNTSEAIDILANPLAPFPEPSQPSKTKFDTRTAPIHVAQSSSGDYDLEQLKKDALWLAQTVKVEEEAALRIAIVEWQERDKDQLVSSTVRPVESSLQGGSMLGASALGRSTAVFAASVGAPARTGSDGGREQIRRDRVLELYLEERQAVLSISTDLVGQYVIANEVETSATGTWLQNLAAKIVAEQHDRATCRDSPAEAAKSKQERRIDGVAFLREAIEAVQDCMERLNDRSMRPNVFSLAPEKQELYVSATLVHMNDILRLMLAHLHSLDRLPEPTMITAWFVLMAECAFMQHLQPTATLQNVDILQHLAALVSLAMLQLPKAVTRVHEVIDASRRAGAKYPDLGSKLYIDDEGCVQALNKIMYDAARNNVVLAAPAIYAWSLVTKLIRDGAEGMRLRRENVDQQRHEDGGSSDTETGDATAGRGVGDGSETDIEKRWAWFHQPEMEDARDDPARYLAVAAVDGTDVYSLMTSCSRTVTGAYGAELSFPTALVARERLYDLLRQGLDLVGYDVPVMDALLAVLSPDLAPKDTQLFGLLATRFLADTEGFRAAILDQALARYPYELSPLLRLCTALSAAEAPYPGGPPQVVQILENLQTVTLMVPEDFRSYTLENEDENANALVLTNDLAIFLPKRRETFYGEGRFLMDREVRDAEQEGVRNVLLIPAGTPGMVIREERPMVLTLRHPHSGLEYIGLLLSTLLPGSELVPSILGASETDKTTAAEIIILITVSLTAALKQQQGPEEARFVLGRLGFALHDETDIVAVIAELFELELLSFLAQDAGPGSLELCIACVEFLGKLTYVSPERVWSWLARSSLLGFSGGASAMAAVIGAVEAQTGSFAFLVTCAKLYAECLRDAVAGLVKRKGRQPRGGGRFDSPMQGLDDTPERTVSLVLKGYTRVLLDVLRDMGSWRFVVVEEKSAVLECVVETFERLVRWTYGLEKPVEGEAGRQKEKMTAVLVAAAETVLDAFAPLAGDGATPLLETLGAAFAEALGVGDERLPLTHREALIGQTRILCGFLTRLLRTARIVEPQRAFGLANQLLKVIPMLSVLYALDPAWRSDMSVYMKELVRGLACIAADPQPFLSGLTTEAAKSFLSVVSDLDRPLRDFSLECEVWSFLTAVLESRQQWFGMYLLTGTLPRDRLRTSTTTAKGTADAKGKPLLDYALDELANIAQIVPSRAKAMLRFVAAAQRSWVWATLTVRSHADFLKNALAWMEEIRAPSRGGKNVDHEVSASEHQAAAHLCDVLAVSLHAGLETGDKTVLKMVVGSRLGFLAQHGVGVNAYNRSLHRNLAENLARKFVGVELADFKRAVVNNAEHGGLFTYDYEIAEIVLGYQPLAWEGNGERGTQGFAAEFLRANMNLSLVDAQTSLLRSWGTLATTLSECVGMEDAAQEPLIATVKACIEANAKAGIDEPGTSEVLQLRADIAFVVLSKLVGVGCAKVGMKELLVREVQGESEQRRWEPGAWDLVRMSPVDFDVATAREDLRYYRTLLQILFLAIRPHVYIPLTKPVKGDGKASLSAEVASVLVDIVAKTIAPGFWALCGNLHAEDMALASPADFALITALLQAVLAVQGIGIAHLPLATAIADSSLVRGALSLYSWADQLAEVMDDDPIYGEVAITTLVTLSGIPQVAEQMALQGVLLQLSGANLSNHFRKPGGKGQWDEPMRMFAAIWTEGFLPLCLNLLGAVGPAIAGEVSAFLNSFPEQLKRAEEAFRSDGPGIYKRGRQQQHSGDVTLRLVREAHALVLIALTLQSDLARAAADGITATEVVPLQYDLDNARQEVGKLVRSQRSLADKVVAVNQRELAWAASVMEDVPEQQQLLPAAVDYRAKHTPNKVYAALPKGDYLEDGFFDLTYAAFARAIDAMAWWLDSVLGSKPAGTRFDDLATVPYVGPDDFRYVLLIHATMKTGRKIMYPFPANTPEGLVRLLELSKCEVVLASASHKHVWTEPLKQRPEMRLIEVPEIGEFVHDKQVEPYLYERTLDEGIEDPQLLIQTSGTTGQPKPIVLKSRWIKEYIVNDARRSRQASPSQKMAVYSLVEDTYCPSLLSLSWAAGVAMTAWFPLFTGQVPVMLPVKSMARPLTAEYIKSIGKHGPRGKRNGIILVPDVLRLLARDLEGRQSLELYDWVGYVGAPLDHETGDAITAMGVRVQSFIGSTDTGLYNILLNDPKDWKMHRFPDSDHGFYMEHYHDDLHELCTKRQADDPRQVFVNSPAMEIYHTRDLWRAAPGRKGYWMNAGRVDDFVKLSSMTKFNAITIEQIVEADGTVAKCVVAGDSRKKPFILVEPAPQFGPYDSTPVQEIVDRVWPAVEAANEHLLPEARLTKELTVITQPGKPIILTAKGTVSRRATLEMYEQAIEAAYAAAGYEPVPFTVTGEATAQVNGHADGHAR</sequence>
<feature type="domain" description="Nucleoporin Nup188 N-terminal subdomain III" evidence="11">
    <location>
        <begin position="765"/>
        <end position="1185"/>
    </location>
</feature>
<evidence type="ECO:0000256" key="4">
    <source>
        <dbReference type="ARBA" id="ARBA00022927"/>
    </source>
</evidence>
<dbReference type="GO" id="GO:0006606">
    <property type="term" value="P:protein import into nucleus"/>
    <property type="evidence" value="ECO:0007669"/>
    <property type="project" value="TreeGrafter"/>
</dbReference>
<gene>
    <name evidence="12" type="ORF">B0A55_07778</name>
</gene>
<dbReference type="GO" id="GO:0006405">
    <property type="term" value="P:RNA export from nucleus"/>
    <property type="evidence" value="ECO:0007669"/>
    <property type="project" value="TreeGrafter"/>
</dbReference>
<dbReference type="InterPro" id="IPR000873">
    <property type="entry name" value="AMP-dep_synth/lig_dom"/>
</dbReference>
<keyword evidence="7" id="KW-0539">Nucleus</keyword>
<dbReference type="PROSITE" id="PS00455">
    <property type="entry name" value="AMP_BINDING"/>
    <property type="match status" value="1"/>
</dbReference>
<comment type="caution">
    <text evidence="12">The sequence shown here is derived from an EMBL/GenBank/DDBJ whole genome shotgun (WGS) entry which is preliminary data.</text>
</comment>
<feature type="region of interest" description="Disordered" evidence="8">
    <location>
        <begin position="444"/>
        <end position="477"/>
    </location>
</feature>
<proteinExistence type="predicted"/>
<feature type="compositionally biased region" description="Basic and acidic residues" evidence="8">
    <location>
        <begin position="444"/>
        <end position="456"/>
    </location>
</feature>
<evidence type="ECO:0000256" key="7">
    <source>
        <dbReference type="ARBA" id="ARBA00023242"/>
    </source>
</evidence>
<dbReference type="Proteomes" id="UP000309340">
    <property type="component" value="Unassembled WGS sequence"/>
</dbReference>
<comment type="subcellular location">
    <subcellularLocation>
        <location evidence="1">Nucleus</location>
        <location evidence="1">Nuclear pore complex</location>
    </subcellularLocation>
</comment>
<evidence type="ECO:0000259" key="10">
    <source>
        <dbReference type="Pfam" id="PF18378"/>
    </source>
</evidence>
<dbReference type="GO" id="GO:0051028">
    <property type="term" value="P:mRNA transport"/>
    <property type="evidence" value="ECO:0007669"/>
    <property type="project" value="UniProtKB-KW"/>
</dbReference>
<evidence type="ECO:0000256" key="1">
    <source>
        <dbReference type="ARBA" id="ARBA00004567"/>
    </source>
</evidence>
<evidence type="ECO:0000313" key="12">
    <source>
        <dbReference type="EMBL" id="TKA73217.1"/>
    </source>
</evidence>
<dbReference type="EMBL" id="NAJQ01000273">
    <property type="protein sequence ID" value="TKA73217.1"/>
    <property type="molecule type" value="Genomic_DNA"/>
</dbReference>
<evidence type="ECO:0000256" key="8">
    <source>
        <dbReference type="SAM" id="MobiDB-lite"/>
    </source>
</evidence>
<dbReference type="InterPro" id="IPR044840">
    <property type="entry name" value="Nup188"/>
</dbReference>
<evidence type="ECO:0000256" key="5">
    <source>
        <dbReference type="ARBA" id="ARBA00023010"/>
    </source>
</evidence>
<reference evidence="12 13" key="1">
    <citation type="submission" date="2017-03" db="EMBL/GenBank/DDBJ databases">
        <title>Genomes of endolithic fungi from Antarctica.</title>
        <authorList>
            <person name="Coleine C."/>
            <person name="Masonjones S."/>
            <person name="Stajich J.E."/>
        </authorList>
    </citation>
    <scope>NUCLEOTIDE SEQUENCE [LARGE SCALE GENOMIC DNA]</scope>
    <source>
        <strain evidence="12 13">CCFEE 5184</strain>
    </source>
</reference>
<dbReference type="InterPro" id="IPR042099">
    <property type="entry name" value="ANL_N_sf"/>
</dbReference>
<dbReference type="STRING" id="329884.A0A4U0XBI7"/>
<accession>A0A4U0XBI7</accession>
<dbReference type="InterPro" id="IPR020845">
    <property type="entry name" value="AMP-binding_CS"/>
</dbReference>
<name>A0A4U0XBI7_9PEZI</name>
<keyword evidence="4" id="KW-0653">Protein transport</keyword>
<keyword evidence="2" id="KW-0813">Transport</keyword>
<dbReference type="GO" id="GO:0017056">
    <property type="term" value="F:structural constituent of nuclear pore"/>
    <property type="evidence" value="ECO:0007669"/>
    <property type="project" value="InterPro"/>
</dbReference>
<evidence type="ECO:0000256" key="6">
    <source>
        <dbReference type="ARBA" id="ARBA00023132"/>
    </source>
</evidence>
<feature type="domain" description="Nuclear pore protein Nup188 C-terminal" evidence="10">
    <location>
        <begin position="1515"/>
        <end position="1865"/>
    </location>
</feature>
<evidence type="ECO:0000256" key="3">
    <source>
        <dbReference type="ARBA" id="ARBA00022816"/>
    </source>
</evidence>
<evidence type="ECO:0000259" key="9">
    <source>
        <dbReference type="Pfam" id="PF00501"/>
    </source>
</evidence>
<dbReference type="Pfam" id="PF00501">
    <property type="entry name" value="AMP-binding"/>
    <property type="match status" value="1"/>
</dbReference>
<dbReference type="InterPro" id="IPR048883">
    <property type="entry name" value="Nup188_N-subdom_III"/>
</dbReference>
<dbReference type="PANTHER" id="PTHR31431">
    <property type="entry name" value="NUCLEOPORIN NUP188 HOMOLOG"/>
    <property type="match status" value="1"/>
</dbReference>
<keyword evidence="3" id="KW-0509">mRNA transport</keyword>
<evidence type="ECO:0000259" key="11">
    <source>
        <dbReference type="Pfam" id="PF21093"/>
    </source>
</evidence>
<dbReference type="Pfam" id="PF23562">
    <property type="entry name" value="AMP-binding_C_3"/>
    <property type="match status" value="1"/>
</dbReference>
<dbReference type="OrthoDB" id="102511at2759"/>
<dbReference type="PANTHER" id="PTHR31431:SF1">
    <property type="entry name" value="NUCLEOPORIN NUP188"/>
    <property type="match status" value="1"/>
</dbReference>
<dbReference type="GO" id="GO:0044611">
    <property type="term" value="C:nuclear pore inner ring"/>
    <property type="evidence" value="ECO:0007669"/>
    <property type="project" value="TreeGrafter"/>
</dbReference>
<keyword evidence="13" id="KW-1185">Reference proteome</keyword>
<dbReference type="Pfam" id="PF21093">
    <property type="entry name" value="Nup188_N-subdom_III"/>
    <property type="match status" value="1"/>
</dbReference>
<dbReference type="Pfam" id="PF18378">
    <property type="entry name" value="Nup188_C"/>
    <property type="match status" value="1"/>
</dbReference>
<keyword evidence="6" id="KW-0906">Nuclear pore complex</keyword>
<evidence type="ECO:0000313" key="13">
    <source>
        <dbReference type="Proteomes" id="UP000309340"/>
    </source>
</evidence>
<dbReference type="Gene3D" id="3.40.50.12780">
    <property type="entry name" value="N-terminal domain of ligase-like"/>
    <property type="match status" value="1"/>
</dbReference>
<dbReference type="Gene3D" id="1.25.10.70">
    <property type="match status" value="1"/>
</dbReference>
<dbReference type="SUPFAM" id="SSF56801">
    <property type="entry name" value="Acetyl-CoA synthetase-like"/>
    <property type="match status" value="1"/>
</dbReference>